<evidence type="ECO:0000256" key="2">
    <source>
        <dbReference type="SAM" id="Phobius"/>
    </source>
</evidence>
<feature type="region of interest" description="Disordered" evidence="1">
    <location>
        <begin position="316"/>
        <end position="341"/>
    </location>
</feature>
<dbReference type="Proteomes" id="UP000297245">
    <property type="component" value="Unassembled WGS sequence"/>
</dbReference>
<dbReference type="EMBL" id="ML179320">
    <property type="protein sequence ID" value="THU90937.1"/>
    <property type="molecule type" value="Genomic_DNA"/>
</dbReference>
<dbReference type="AlphaFoldDB" id="A0A4S8LNR2"/>
<feature type="compositionally biased region" description="Low complexity" evidence="1">
    <location>
        <begin position="166"/>
        <end position="198"/>
    </location>
</feature>
<protein>
    <recommendedName>
        <fullName evidence="5">Mid2 domain-containing protein</fullName>
    </recommendedName>
</protein>
<keyword evidence="2" id="KW-0472">Membrane</keyword>
<feature type="compositionally biased region" description="Low complexity" evidence="1">
    <location>
        <begin position="136"/>
        <end position="149"/>
    </location>
</feature>
<keyword evidence="2" id="KW-0812">Transmembrane</keyword>
<evidence type="ECO:0000313" key="3">
    <source>
        <dbReference type="EMBL" id="THU90937.1"/>
    </source>
</evidence>
<evidence type="ECO:0008006" key="5">
    <source>
        <dbReference type="Google" id="ProtNLM"/>
    </source>
</evidence>
<evidence type="ECO:0000256" key="1">
    <source>
        <dbReference type="SAM" id="MobiDB-lite"/>
    </source>
</evidence>
<feature type="compositionally biased region" description="Polar residues" evidence="1">
    <location>
        <begin position="318"/>
        <end position="339"/>
    </location>
</feature>
<feature type="region of interest" description="Disordered" evidence="1">
    <location>
        <begin position="136"/>
        <end position="200"/>
    </location>
</feature>
<proteinExistence type="predicted"/>
<feature type="transmembrane region" description="Helical" evidence="2">
    <location>
        <begin position="216"/>
        <end position="239"/>
    </location>
</feature>
<accession>A0A4S8LNR2</accession>
<keyword evidence="2" id="KW-1133">Transmembrane helix</keyword>
<reference evidence="3 4" key="1">
    <citation type="journal article" date="2019" name="Nat. Ecol. Evol.">
        <title>Megaphylogeny resolves global patterns of mushroom evolution.</title>
        <authorList>
            <person name="Varga T."/>
            <person name="Krizsan K."/>
            <person name="Foldi C."/>
            <person name="Dima B."/>
            <person name="Sanchez-Garcia M."/>
            <person name="Sanchez-Ramirez S."/>
            <person name="Szollosi G.J."/>
            <person name="Szarkandi J.G."/>
            <person name="Papp V."/>
            <person name="Albert L."/>
            <person name="Andreopoulos W."/>
            <person name="Angelini C."/>
            <person name="Antonin V."/>
            <person name="Barry K.W."/>
            <person name="Bougher N.L."/>
            <person name="Buchanan P."/>
            <person name="Buyck B."/>
            <person name="Bense V."/>
            <person name="Catcheside P."/>
            <person name="Chovatia M."/>
            <person name="Cooper J."/>
            <person name="Damon W."/>
            <person name="Desjardin D."/>
            <person name="Finy P."/>
            <person name="Geml J."/>
            <person name="Haridas S."/>
            <person name="Hughes K."/>
            <person name="Justo A."/>
            <person name="Karasinski D."/>
            <person name="Kautmanova I."/>
            <person name="Kiss B."/>
            <person name="Kocsube S."/>
            <person name="Kotiranta H."/>
            <person name="LaButti K.M."/>
            <person name="Lechner B.E."/>
            <person name="Liimatainen K."/>
            <person name="Lipzen A."/>
            <person name="Lukacs Z."/>
            <person name="Mihaltcheva S."/>
            <person name="Morgado L.N."/>
            <person name="Niskanen T."/>
            <person name="Noordeloos M.E."/>
            <person name="Ohm R.A."/>
            <person name="Ortiz-Santana B."/>
            <person name="Ovrebo C."/>
            <person name="Racz N."/>
            <person name="Riley R."/>
            <person name="Savchenko A."/>
            <person name="Shiryaev A."/>
            <person name="Soop K."/>
            <person name="Spirin V."/>
            <person name="Szebenyi C."/>
            <person name="Tomsovsky M."/>
            <person name="Tulloss R.E."/>
            <person name="Uehling J."/>
            <person name="Grigoriev I.V."/>
            <person name="Vagvolgyi C."/>
            <person name="Papp T."/>
            <person name="Martin F.M."/>
            <person name="Miettinen O."/>
            <person name="Hibbett D.S."/>
            <person name="Nagy L.G."/>
        </authorList>
    </citation>
    <scope>NUCLEOTIDE SEQUENCE [LARGE SCALE GENOMIC DNA]</scope>
    <source>
        <strain evidence="3 4">CBS 962.96</strain>
    </source>
</reference>
<keyword evidence="4" id="KW-1185">Reference proteome</keyword>
<sequence>MNTASVDPQPRFPQIDDLVAIVLTIQDEAHREVDRPLVDLDDIHEQAQDSDPANWSYEKWNSLGISGPITVQSPAQETGEIPITFTHLGSFTLLFLGDQAQTFTTLLGPFAINKQQTSTTGQVASTTSILTTASTTSSASASRASSETSQPSDSNSNAVHDQGDISASSASQSSSTTGSASVTLSTTPSSSAPGATNSNHTQIADSTSGVFFDVPLVLICIFSGLLFLIILLILSYCIWRRRAKRAQSVTFRGSMMVGGNKFNDRDSDFEESRMSNFRESSFRETSKLSYHTSPRSSFDKSSSFSDDASPSVILPTLAKNNSLPPPSNSRRTSVYSKNTHSSKESVPSFIKTYITDRQMFLRRQITRLRQKLLDITNSHPDSESELSGDLREDIRRLEALQDSHWALESTDCPISR</sequence>
<gene>
    <name evidence="3" type="ORF">K435DRAFT_863851</name>
</gene>
<name>A0A4S8LNR2_DENBC</name>
<feature type="compositionally biased region" description="Polar residues" evidence="1">
    <location>
        <begin position="150"/>
        <end position="159"/>
    </location>
</feature>
<organism evidence="3 4">
    <name type="scientific">Dendrothele bispora (strain CBS 962.96)</name>
    <dbReference type="NCBI Taxonomy" id="1314807"/>
    <lineage>
        <taxon>Eukaryota</taxon>
        <taxon>Fungi</taxon>
        <taxon>Dikarya</taxon>
        <taxon>Basidiomycota</taxon>
        <taxon>Agaricomycotina</taxon>
        <taxon>Agaricomycetes</taxon>
        <taxon>Agaricomycetidae</taxon>
        <taxon>Agaricales</taxon>
        <taxon>Agaricales incertae sedis</taxon>
        <taxon>Dendrothele</taxon>
    </lineage>
</organism>
<evidence type="ECO:0000313" key="4">
    <source>
        <dbReference type="Proteomes" id="UP000297245"/>
    </source>
</evidence>